<feature type="coiled-coil region" evidence="1">
    <location>
        <begin position="28"/>
        <end position="78"/>
    </location>
</feature>
<dbReference type="PANTHER" id="PTHR19290:SF164">
    <property type="entry name" value="BHLH DOMAIN-CONTAINING PROTEIN"/>
    <property type="match status" value="1"/>
</dbReference>
<organism evidence="3 4">
    <name type="scientific">Acrobeloides nanus</name>
    <dbReference type="NCBI Taxonomy" id="290746"/>
    <lineage>
        <taxon>Eukaryota</taxon>
        <taxon>Metazoa</taxon>
        <taxon>Ecdysozoa</taxon>
        <taxon>Nematoda</taxon>
        <taxon>Chromadorea</taxon>
        <taxon>Rhabditida</taxon>
        <taxon>Tylenchina</taxon>
        <taxon>Cephalobomorpha</taxon>
        <taxon>Cephaloboidea</taxon>
        <taxon>Cephalobidae</taxon>
        <taxon>Acrobeloides</taxon>
    </lineage>
</organism>
<evidence type="ECO:0000313" key="4">
    <source>
        <dbReference type="WBParaSite" id="ACRNAN_Path_444.g1689.t1"/>
    </source>
</evidence>
<keyword evidence="3" id="KW-1185">Reference proteome</keyword>
<dbReference type="Proteomes" id="UP000887540">
    <property type="component" value="Unplaced"/>
</dbReference>
<dbReference type="GO" id="GO:0045944">
    <property type="term" value="P:positive regulation of transcription by RNA polymerase II"/>
    <property type="evidence" value="ECO:0007669"/>
    <property type="project" value="TreeGrafter"/>
</dbReference>
<dbReference type="SMART" id="SM00353">
    <property type="entry name" value="HLH"/>
    <property type="match status" value="1"/>
</dbReference>
<dbReference type="InterPro" id="IPR036638">
    <property type="entry name" value="HLH_DNA-bd_sf"/>
</dbReference>
<dbReference type="AlphaFoldDB" id="A0A914C6V8"/>
<name>A0A914C6V8_9BILA</name>
<sequence>MNNQIENFKSKNQEAVDSLIEEDFEPYIRRKRVDKERHKNRLQNLDEEQQDVLRTCINSRERRRMHDLNDALDQLRQALPTSQEANSRKMSKINTILHASSRLRWLTRRNEELQRRNQELSARLIEAGIPIPPIANGSTVDLMPPAILPPIVPAISSQPHSVSPTINGFTLPGAERIPFLDMTRVTHQFLASIPTALQQQRPMS</sequence>
<dbReference type="PANTHER" id="PTHR19290">
    <property type="entry name" value="BASIC HELIX-LOOP-HELIX PROTEIN NEUROGENIN-RELATED"/>
    <property type="match status" value="1"/>
</dbReference>
<dbReference type="GO" id="GO:0061564">
    <property type="term" value="P:axon development"/>
    <property type="evidence" value="ECO:0007669"/>
    <property type="project" value="TreeGrafter"/>
</dbReference>
<feature type="domain" description="BHLH" evidence="2">
    <location>
        <begin position="52"/>
        <end position="106"/>
    </location>
</feature>
<evidence type="ECO:0000313" key="3">
    <source>
        <dbReference type="Proteomes" id="UP000887540"/>
    </source>
</evidence>
<reference evidence="4" key="1">
    <citation type="submission" date="2022-11" db="UniProtKB">
        <authorList>
            <consortium name="WormBaseParasite"/>
        </authorList>
    </citation>
    <scope>IDENTIFICATION</scope>
</reference>
<dbReference type="PROSITE" id="PS50888">
    <property type="entry name" value="BHLH"/>
    <property type="match status" value="1"/>
</dbReference>
<keyword evidence="1" id="KW-0175">Coiled coil</keyword>
<dbReference type="GO" id="GO:0007423">
    <property type="term" value="P:sensory organ development"/>
    <property type="evidence" value="ECO:0007669"/>
    <property type="project" value="TreeGrafter"/>
</dbReference>
<dbReference type="GO" id="GO:0000981">
    <property type="term" value="F:DNA-binding transcription factor activity, RNA polymerase II-specific"/>
    <property type="evidence" value="ECO:0007669"/>
    <property type="project" value="TreeGrafter"/>
</dbReference>
<dbReference type="InterPro" id="IPR011598">
    <property type="entry name" value="bHLH_dom"/>
</dbReference>
<dbReference type="SUPFAM" id="SSF47459">
    <property type="entry name" value="HLH, helix-loop-helix DNA-binding domain"/>
    <property type="match status" value="1"/>
</dbReference>
<dbReference type="Gene3D" id="4.10.280.10">
    <property type="entry name" value="Helix-loop-helix DNA-binding domain"/>
    <property type="match status" value="1"/>
</dbReference>
<dbReference type="GO" id="GO:0005634">
    <property type="term" value="C:nucleus"/>
    <property type="evidence" value="ECO:0007669"/>
    <property type="project" value="TreeGrafter"/>
</dbReference>
<proteinExistence type="predicted"/>
<protein>
    <submittedName>
        <fullName evidence="4">BHLH domain-containing protein</fullName>
    </submittedName>
</protein>
<dbReference type="Pfam" id="PF00010">
    <property type="entry name" value="HLH"/>
    <property type="match status" value="1"/>
</dbReference>
<evidence type="ECO:0000259" key="2">
    <source>
        <dbReference type="PROSITE" id="PS50888"/>
    </source>
</evidence>
<dbReference type="GO" id="GO:0046983">
    <property type="term" value="F:protein dimerization activity"/>
    <property type="evidence" value="ECO:0007669"/>
    <property type="project" value="InterPro"/>
</dbReference>
<dbReference type="CDD" id="cd11390">
    <property type="entry name" value="bHLH_TS"/>
    <property type="match status" value="1"/>
</dbReference>
<dbReference type="InterPro" id="IPR050359">
    <property type="entry name" value="bHLH_transcription_factors"/>
</dbReference>
<evidence type="ECO:0000256" key="1">
    <source>
        <dbReference type="SAM" id="Coils"/>
    </source>
</evidence>
<accession>A0A914C6V8</accession>
<dbReference type="WBParaSite" id="ACRNAN_Path_444.g1689.t1">
    <property type="protein sequence ID" value="ACRNAN_Path_444.g1689.t1"/>
    <property type="gene ID" value="ACRNAN_Path_444.g1689"/>
</dbReference>
<dbReference type="GO" id="GO:0070888">
    <property type="term" value="F:E-box binding"/>
    <property type="evidence" value="ECO:0007669"/>
    <property type="project" value="TreeGrafter"/>
</dbReference>